<gene>
    <name evidence="1" type="ORF">EDD38_7399</name>
</gene>
<comment type="caution">
    <text evidence="1">The sequence shown here is derived from an EMBL/GenBank/DDBJ whole genome shotgun (WGS) entry which is preliminary data.</text>
</comment>
<keyword evidence="2" id="KW-1185">Reference proteome</keyword>
<evidence type="ECO:0000313" key="2">
    <source>
        <dbReference type="Proteomes" id="UP000266906"/>
    </source>
</evidence>
<reference evidence="1 2" key="1">
    <citation type="submission" date="2018-11" db="EMBL/GenBank/DDBJ databases">
        <title>Sequencing the genomes of 1000 actinobacteria strains.</title>
        <authorList>
            <person name="Klenk H.-P."/>
        </authorList>
    </citation>
    <scope>NUCLEOTIDE SEQUENCE [LARGE SCALE GENOMIC DNA]</scope>
    <source>
        <strain evidence="1 2">DSM 44781</strain>
    </source>
</reference>
<proteinExistence type="predicted"/>
<dbReference type="EMBL" id="RKQG01000004">
    <property type="protein sequence ID" value="RPE27254.1"/>
    <property type="molecule type" value="Genomic_DNA"/>
</dbReference>
<sequence length="191" mass="21966">MVDPATAVGTVKSAAQTASAVKNVVSSATGPLVTIRAGGREDVHIRCDAFEDALFQYFYQPTAENEVALRQAHLKLARRCTDEPTRAAAWTLTRRVIDYRDHPTSQFEQDQMDAASDLDDLEAYEYTVERRRHGMDWETEVLLYRWIEEFHTVVRRGRLVRTWETTVRWAGYLNPARLFRRRTPPALPPTN</sequence>
<dbReference type="AlphaFoldDB" id="A0A3N4RTB6"/>
<accession>A0A3N4RTB6</accession>
<name>A0A3N4RTB6_9ACTN</name>
<dbReference type="Proteomes" id="UP000266906">
    <property type="component" value="Unassembled WGS sequence"/>
</dbReference>
<dbReference type="RefSeq" id="WP_123821611.1">
    <property type="nucleotide sequence ID" value="NZ_RKQG01000004.1"/>
</dbReference>
<evidence type="ECO:0000313" key="1">
    <source>
        <dbReference type="EMBL" id="RPE27254.1"/>
    </source>
</evidence>
<organism evidence="1 2">
    <name type="scientific">Kitasatospora cineracea</name>
    <dbReference type="NCBI Taxonomy" id="88074"/>
    <lineage>
        <taxon>Bacteria</taxon>
        <taxon>Bacillati</taxon>
        <taxon>Actinomycetota</taxon>
        <taxon>Actinomycetes</taxon>
        <taxon>Kitasatosporales</taxon>
        <taxon>Streptomycetaceae</taxon>
        <taxon>Kitasatospora</taxon>
    </lineage>
</organism>
<protein>
    <submittedName>
        <fullName evidence="1">Uncharacterized protein</fullName>
    </submittedName>
</protein>